<evidence type="ECO:0000313" key="2">
    <source>
        <dbReference type="EMBL" id="SBP27881.1"/>
    </source>
</evidence>
<feature type="non-terminal residue" evidence="2">
    <location>
        <position position="69"/>
    </location>
</feature>
<protein>
    <recommendedName>
        <fullName evidence="1">DUF7041 domain-containing protein</fullName>
    </recommendedName>
</protein>
<reference evidence="2" key="1">
    <citation type="submission" date="2016-05" db="EMBL/GenBank/DDBJ databases">
        <authorList>
            <person name="Lavstsen T."/>
            <person name="Jespersen J.S."/>
        </authorList>
    </citation>
    <scope>NUCLEOTIDE SEQUENCE</scope>
    <source>
        <tissue evidence="2">Brain</tissue>
    </source>
</reference>
<reference evidence="2" key="2">
    <citation type="submission" date="2016-06" db="EMBL/GenBank/DDBJ databases">
        <title>The genome of a short-lived fish provides insights into sex chromosome evolution and the genetic control of aging.</title>
        <authorList>
            <person name="Reichwald K."/>
            <person name="Felder M."/>
            <person name="Petzold A."/>
            <person name="Koch P."/>
            <person name="Groth M."/>
            <person name="Platzer M."/>
        </authorList>
    </citation>
    <scope>NUCLEOTIDE SEQUENCE</scope>
    <source>
        <tissue evidence="2">Brain</tissue>
    </source>
</reference>
<proteinExistence type="predicted"/>
<dbReference type="AlphaFoldDB" id="A0A1A7YCC6"/>
<dbReference type="PANTHER" id="PTHR33327:SF3">
    <property type="entry name" value="RNA-DIRECTED DNA POLYMERASE"/>
    <property type="match status" value="1"/>
</dbReference>
<sequence>VSPVEVSGTELDTDRDAMANSDANSAALKLPEFWETSAATWFAQAEAQFALRGITDDATRYYHVVAALG</sequence>
<feature type="domain" description="DUF7041" evidence="1">
    <location>
        <begin position="30"/>
        <end position="68"/>
    </location>
</feature>
<dbReference type="EMBL" id="HADX01005649">
    <property type="protein sequence ID" value="SBP27881.1"/>
    <property type="molecule type" value="Transcribed_RNA"/>
</dbReference>
<name>A0A1A7YCC6_9TELE</name>
<dbReference type="InterPro" id="IPR055469">
    <property type="entry name" value="DUF7041"/>
</dbReference>
<feature type="non-terminal residue" evidence="2">
    <location>
        <position position="1"/>
    </location>
</feature>
<accession>A0A1A7YCC6</accession>
<dbReference type="PANTHER" id="PTHR33327">
    <property type="entry name" value="ENDONUCLEASE"/>
    <property type="match status" value="1"/>
</dbReference>
<gene>
    <name evidence="2" type="primary">Nfu_g_1_007769</name>
</gene>
<evidence type="ECO:0000259" key="1">
    <source>
        <dbReference type="Pfam" id="PF23055"/>
    </source>
</evidence>
<dbReference type="Pfam" id="PF23055">
    <property type="entry name" value="DUF7041"/>
    <property type="match status" value="1"/>
</dbReference>
<organism evidence="2">
    <name type="scientific">Iconisemion striatum</name>
    <dbReference type="NCBI Taxonomy" id="60296"/>
    <lineage>
        <taxon>Eukaryota</taxon>
        <taxon>Metazoa</taxon>
        <taxon>Chordata</taxon>
        <taxon>Craniata</taxon>
        <taxon>Vertebrata</taxon>
        <taxon>Euteleostomi</taxon>
        <taxon>Actinopterygii</taxon>
        <taxon>Neopterygii</taxon>
        <taxon>Teleostei</taxon>
        <taxon>Neoteleostei</taxon>
        <taxon>Acanthomorphata</taxon>
        <taxon>Ovalentaria</taxon>
        <taxon>Atherinomorphae</taxon>
        <taxon>Cyprinodontiformes</taxon>
        <taxon>Nothobranchiidae</taxon>
        <taxon>Iconisemion</taxon>
    </lineage>
</organism>